<keyword evidence="2" id="KW-0813">Transport</keyword>
<sequence length="341" mass="37549">MESATTILSAQQLSIGYRTGHKGVKPVHDHLTFALHRGELTCLLGANGSGKSTLLRTLAAAQPPLAGEIRLEGRDLSTLSERELSRLIGVVLTDKTQTGGLTVYELAALGRQPHTGFFGRLDRHDQQVVEEAIEAVGIAHKAHTYMAQLSDGEKQKAMIAKVLAQECPLVILDEPTAFLDAVSRIETMTLLHRIATTQQKAILLSTHDIEQALVLADRLWLLRKGQGMSCGVTEDLILNGDLDTLFDRRDICFDRAHGSYYPSVRWEQEIVVEATDDTLLHWTVNALNRNSYGCRIAPGESSPALPRLTVTDAHTLTLHTTTGTQTFNDFATLIERLKKQN</sequence>
<dbReference type="Pfam" id="PF00005">
    <property type="entry name" value="ABC_tran"/>
    <property type="match status" value="1"/>
</dbReference>
<keyword evidence="8" id="KW-0406">Ion transport</keyword>
<evidence type="ECO:0000256" key="2">
    <source>
        <dbReference type="ARBA" id="ARBA00022448"/>
    </source>
</evidence>
<organism evidence="11 12">
    <name type="scientific">Barnesiella viscericola</name>
    <dbReference type="NCBI Taxonomy" id="397865"/>
    <lineage>
        <taxon>Bacteria</taxon>
        <taxon>Pseudomonadati</taxon>
        <taxon>Bacteroidota</taxon>
        <taxon>Bacteroidia</taxon>
        <taxon>Bacteroidales</taxon>
        <taxon>Barnesiellaceae</taxon>
        <taxon>Barnesiella</taxon>
    </lineage>
</organism>
<evidence type="ECO:0000256" key="9">
    <source>
        <dbReference type="ARBA" id="ARBA00023136"/>
    </source>
</evidence>
<keyword evidence="6 11" id="KW-0067">ATP-binding</keyword>
<evidence type="ECO:0000313" key="11">
    <source>
        <dbReference type="EMBL" id="HJG88273.1"/>
    </source>
</evidence>
<evidence type="ECO:0000259" key="10">
    <source>
        <dbReference type="PROSITE" id="PS50893"/>
    </source>
</evidence>
<keyword evidence="5" id="KW-0547">Nucleotide-binding</keyword>
<dbReference type="SUPFAM" id="SSF52540">
    <property type="entry name" value="P-loop containing nucleoside triphosphate hydrolases"/>
    <property type="match status" value="1"/>
</dbReference>
<dbReference type="InterPro" id="IPR027417">
    <property type="entry name" value="P-loop_NTPase"/>
</dbReference>
<dbReference type="Gene3D" id="3.40.50.300">
    <property type="entry name" value="P-loop containing nucleotide triphosphate hydrolases"/>
    <property type="match status" value="1"/>
</dbReference>
<accession>A0A921MPP6</accession>
<keyword evidence="3" id="KW-1003">Cell membrane</keyword>
<comment type="subcellular location">
    <subcellularLocation>
        <location evidence="1">Cell membrane</location>
        <topology evidence="1">Peripheral membrane protein</topology>
    </subcellularLocation>
</comment>
<dbReference type="GO" id="GO:0016887">
    <property type="term" value="F:ATP hydrolysis activity"/>
    <property type="evidence" value="ECO:0007669"/>
    <property type="project" value="InterPro"/>
</dbReference>
<comment type="caution">
    <text evidence="11">The sequence shown here is derived from an EMBL/GenBank/DDBJ whole genome shotgun (WGS) entry which is preliminary data.</text>
</comment>
<name>A0A921MPP6_9BACT</name>
<dbReference type="AlphaFoldDB" id="A0A921MPP6"/>
<evidence type="ECO:0000256" key="1">
    <source>
        <dbReference type="ARBA" id="ARBA00004202"/>
    </source>
</evidence>
<protein>
    <submittedName>
        <fullName evidence="11">ABC transporter ATP-binding protein</fullName>
    </submittedName>
</protein>
<dbReference type="InterPro" id="IPR003593">
    <property type="entry name" value="AAA+_ATPase"/>
</dbReference>
<evidence type="ECO:0000256" key="4">
    <source>
        <dbReference type="ARBA" id="ARBA00022496"/>
    </source>
</evidence>
<dbReference type="GO" id="GO:0005886">
    <property type="term" value="C:plasma membrane"/>
    <property type="evidence" value="ECO:0007669"/>
    <property type="project" value="UniProtKB-SubCell"/>
</dbReference>
<dbReference type="SMART" id="SM00382">
    <property type="entry name" value="AAA"/>
    <property type="match status" value="1"/>
</dbReference>
<evidence type="ECO:0000256" key="5">
    <source>
        <dbReference type="ARBA" id="ARBA00022741"/>
    </source>
</evidence>
<evidence type="ECO:0000256" key="6">
    <source>
        <dbReference type="ARBA" id="ARBA00022840"/>
    </source>
</evidence>
<gene>
    <name evidence="11" type="ORF">K8U91_02180</name>
</gene>
<evidence type="ECO:0000256" key="8">
    <source>
        <dbReference type="ARBA" id="ARBA00023065"/>
    </source>
</evidence>
<dbReference type="GO" id="GO:0005524">
    <property type="term" value="F:ATP binding"/>
    <property type="evidence" value="ECO:0007669"/>
    <property type="project" value="UniProtKB-KW"/>
</dbReference>
<proteinExistence type="predicted"/>
<dbReference type="CDD" id="cd03214">
    <property type="entry name" value="ABC_Iron-Siderophores_B12_Hemin"/>
    <property type="match status" value="1"/>
</dbReference>
<keyword evidence="9" id="KW-0472">Membrane</keyword>
<dbReference type="RefSeq" id="WP_273305343.1">
    <property type="nucleotide sequence ID" value="NZ_DYUD01000010.1"/>
</dbReference>
<dbReference type="EMBL" id="DYUD01000010">
    <property type="protein sequence ID" value="HJG88273.1"/>
    <property type="molecule type" value="Genomic_DNA"/>
</dbReference>
<evidence type="ECO:0000256" key="3">
    <source>
        <dbReference type="ARBA" id="ARBA00022475"/>
    </source>
</evidence>
<keyword evidence="7" id="KW-0408">Iron</keyword>
<feature type="domain" description="ABC transporter" evidence="10">
    <location>
        <begin position="10"/>
        <end position="249"/>
    </location>
</feature>
<reference evidence="11" key="1">
    <citation type="journal article" date="2021" name="PeerJ">
        <title>Extensive microbial diversity within the chicken gut microbiome revealed by metagenomics and culture.</title>
        <authorList>
            <person name="Gilroy R."/>
            <person name="Ravi A."/>
            <person name="Getino M."/>
            <person name="Pursley I."/>
            <person name="Horton D.L."/>
            <person name="Alikhan N.F."/>
            <person name="Baker D."/>
            <person name="Gharbi K."/>
            <person name="Hall N."/>
            <person name="Watson M."/>
            <person name="Adriaenssens E.M."/>
            <person name="Foster-Nyarko E."/>
            <person name="Jarju S."/>
            <person name="Secka A."/>
            <person name="Antonio M."/>
            <person name="Oren A."/>
            <person name="Chaudhuri R.R."/>
            <person name="La Ragione R."/>
            <person name="Hildebrand F."/>
            <person name="Pallen M.J."/>
        </authorList>
    </citation>
    <scope>NUCLEOTIDE SEQUENCE</scope>
    <source>
        <strain evidence="11">CHK121-7720</strain>
    </source>
</reference>
<reference evidence="11" key="2">
    <citation type="submission" date="2021-09" db="EMBL/GenBank/DDBJ databases">
        <authorList>
            <person name="Gilroy R."/>
        </authorList>
    </citation>
    <scope>NUCLEOTIDE SEQUENCE</scope>
    <source>
        <strain evidence="11">CHK121-7720</strain>
    </source>
</reference>
<dbReference type="GO" id="GO:0006826">
    <property type="term" value="P:iron ion transport"/>
    <property type="evidence" value="ECO:0007669"/>
    <property type="project" value="UniProtKB-KW"/>
</dbReference>
<dbReference type="PROSITE" id="PS50893">
    <property type="entry name" value="ABC_TRANSPORTER_2"/>
    <property type="match status" value="1"/>
</dbReference>
<dbReference type="PANTHER" id="PTHR42771:SF2">
    <property type="entry name" value="IRON(3+)-HYDROXAMATE IMPORT ATP-BINDING PROTEIN FHUC"/>
    <property type="match status" value="1"/>
</dbReference>
<dbReference type="Proteomes" id="UP000757103">
    <property type="component" value="Unassembled WGS sequence"/>
</dbReference>
<evidence type="ECO:0000313" key="12">
    <source>
        <dbReference type="Proteomes" id="UP000757103"/>
    </source>
</evidence>
<dbReference type="PANTHER" id="PTHR42771">
    <property type="entry name" value="IRON(3+)-HYDROXAMATE IMPORT ATP-BINDING PROTEIN FHUC"/>
    <property type="match status" value="1"/>
</dbReference>
<evidence type="ECO:0000256" key="7">
    <source>
        <dbReference type="ARBA" id="ARBA00023004"/>
    </source>
</evidence>
<dbReference type="InterPro" id="IPR051535">
    <property type="entry name" value="Siderophore_ABC-ATPase"/>
</dbReference>
<keyword evidence="4" id="KW-0410">Iron transport</keyword>
<dbReference type="InterPro" id="IPR003439">
    <property type="entry name" value="ABC_transporter-like_ATP-bd"/>
</dbReference>